<organism evidence="1">
    <name type="scientific">Arundo donax</name>
    <name type="common">Giant reed</name>
    <name type="synonym">Donax arundinaceus</name>
    <dbReference type="NCBI Taxonomy" id="35708"/>
    <lineage>
        <taxon>Eukaryota</taxon>
        <taxon>Viridiplantae</taxon>
        <taxon>Streptophyta</taxon>
        <taxon>Embryophyta</taxon>
        <taxon>Tracheophyta</taxon>
        <taxon>Spermatophyta</taxon>
        <taxon>Magnoliopsida</taxon>
        <taxon>Liliopsida</taxon>
        <taxon>Poales</taxon>
        <taxon>Poaceae</taxon>
        <taxon>PACMAD clade</taxon>
        <taxon>Arundinoideae</taxon>
        <taxon>Arundineae</taxon>
        <taxon>Arundo</taxon>
    </lineage>
</organism>
<reference evidence="1" key="2">
    <citation type="journal article" date="2015" name="Data Brief">
        <title>Shoot transcriptome of the giant reed, Arundo donax.</title>
        <authorList>
            <person name="Barrero R.A."/>
            <person name="Guerrero F.D."/>
            <person name="Moolhuijzen P."/>
            <person name="Goolsby J.A."/>
            <person name="Tidwell J."/>
            <person name="Bellgard S.E."/>
            <person name="Bellgard M.I."/>
        </authorList>
    </citation>
    <scope>NUCLEOTIDE SEQUENCE</scope>
    <source>
        <tissue evidence="1">Shoot tissue taken approximately 20 cm above the soil surface</tissue>
    </source>
</reference>
<protein>
    <submittedName>
        <fullName evidence="1">Uncharacterized protein</fullName>
    </submittedName>
</protein>
<dbReference type="EMBL" id="GBRH01279254">
    <property type="protein sequence ID" value="JAD18641.1"/>
    <property type="molecule type" value="Transcribed_RNA"/>
</dbReference>
<accession>A0A0A8XXS9</accession>
<evidence type="ECO:0000313" key="1">
    <source>
        <dbReference type="EMBL" id="JAD18641.1"/>
    </source>
</evidence>
<name>A0A0A8XXS9_ARUDO</name>
<dbReference type="AlphaFoldDB" id="A0A0A8XXS9"/>
<proteinExistence type="predicted"/>
<sequence>MLILKMLHMRGIHRMLDYYWRNIYSVQQKTLLLNLKLKQLDQKKGYIWWFLGAKAKWNCREL</sequence>
<reference evidence="1" key="1">
    <citation type="submission" date="2014-09" db="EMBL/GenBank/DDBJ databases">
        <authorList>
            <person name="Magalhaes I.L.F."/>
            <person name="Oliveira U."/>
            <person name="Santos F.R."/>
            <person name="Vidigal T.H.D.A."/>
            <person name="Brescovit A.D."/>
            <person name="Santos A.J."/>
        </authorList>
    </citation>
    <scope>NUCLEOTIDE SEQUENCE</scope>
    <source>
        <tissue evidence="1">Shoot tissue taken approximately 20 cm above the soil surface</tissue>
    </source>
</reference>